<accession>A0A0U9HPW0</accession>
<evidence type="ECO:0000256" key="11">
    <source>
        <dbReference type="RuleBase" id="RU365103"/>
    </source>
</evidence>
<feature type="active site" description="Proton acceptor" evidence="9">
    <location>
        <position position="65"/>
    </location>
</feature>
<dbReference type="STRING" id="86166.TAGGR_11310"/>
<comment type="function">
    <text evidence="11">Involved in lipopolysaccharide (LPS) biosynthesis. Catalyzes the transfer of 3-deoxy-D-manno-octulosonate (Kdo) residue(s) from CMP-Kdo to lipid IV(A), the tetraacyldisaccharide-1,4'-bisphosphate precursor of lipid A.</text>
</comment>
<feature type="site" description="Transition state stabilizer" evidence="10">
    <location>
        <position position="133"/>
    </location>
</feature>
<dbReference type="InterPro" id="IPR038107">
    <property type="entry name" value="Glycos_transf_N_sf"/>
</dbReference>
<gene>
    <name evidence="13" type="ORF">TAGGR_11310</name>
</gene>
<dbReference type="Gene3D" id="3.40.50.11720">
    <property type="entry name" value="3-Deoxy-D-manno-octulosonic-acid transferase, N-terminal domain"/>
    <property type="match status" value="1"/>
</dbReference>
<comment type="subcellular location">
    <subcellularLocation>
        <location evidence="1">Cell inner membrane</location>
        <topology evidence="1">Single-pass membrane protein</topology>
        <orientation evidence="1">Cytoplasmic side</orientation>
    </subcellularLocation>
    <subcellularLocation>
        <location evidence="11">Cell membrane</location>
    </subcellularLocation>
</comment>
<dbReference type="PANTHER" id="PTHR42755">
    <property type="entry name" value="3-DEOXY-MANNO-OCTULOSONATE CYTIDYLYLTRANSFERASE"/>
    <property type="match status" value="1"/>
</dbReference>
<comment type="similarity">
    <text evidence="3">Belongs to the glycosyltransferase group 1 family. Glycosyltransferase 30 subfamily.</text>
</comment>
<dbReference type="EC" id="2.4.99.12" evidence="4 11"/>
<evidence type="ECO:0000256" key="3">
    <source>
        <dbReference type="ARBA" id="ARBA00006380"/>
    </source>
</evidence>
<dbReference type="OrthoDB" id="9789797at2"/>
<dbReference type="Proteomes" id="UP000054976">
    <property type="component" value="Unassembled WGS sequence"/>
</dbReference>
<keyword evidence="11" id="KW-0472">Membrane</keyword>
<comment type="catalytic activity">
    <reaction evidence="8 11">
        <text>lipid IVA (E. coli) + CMP-3-deoxy-beta-D-manno-octulosonate = alpha-Kdo-(2-&gt;6)-lipid IVA (E. coli) + CMP + H(+)</text>
        <dbReference type="Rhea" id="RHEA:28066"/>
        <dbReference type="ChEBI" id="CHEBI:15378"/>
        <dbReference type="ChEBI" id="CHEBI:58603"/>
        <dbReference type="ChEBI" id="CHEBI:60364"/>
        <dbReference type="ChEBI" id="CHEBI:60377"/>
        <dbReference type="ChEBI" id="CHEBI:85987"/>
        <dbReference type="EC" id="2.4.99.12"/>
    </reaction>
</comment>
<dbReference type="InterPro" id="IPR007507">
    <property type="entry name" value="Glycos_transf_N"/>
</dbReference>
<dbReference type="UniPathway" id="UPA00958"/>
<keyword evidence="11" id="KW-1003">Cell membrane</keyword>
<feature type="site" description="Transition state stabilizer" evidence="10">
    <location>
        <position position="210"/>
    </location>
</feature>
<evidence type="ECO:0000256" key="7">
    <source>
        <dbReference type="ARBA" id="ARBA00031445"/>
    </source>
</evidence>
<dbReference type="EMBL" id="BCNO01000001">
    <property type="protein sequence ID" value="GAQ95107.1"/>
    <property type="molecule type" value="Genomic_DNA"/>
</dbReference>
<evidence type="ECO:0000313" key="13">
    <source>
        <dbReference type="EMBL" id="GAQ95107.1"/>
    </source>
</evidence>
<evidence type="ECO:0000256" key="5">
    <source>
        <dbReference type="ARBA" id="ARBA00019077"/>
    </source>
</evidence>
<dbReference type="AlphaFoldDB" id="A0A0U9HPW0"/>
<dbReference type="FunFam" id="3.40.50.11720:FF:000001">
    <property type="entry name" value="3-deoxy-D-manno-octulosonic acid transferase"/>
    <property type="match status" value="1"/>
</dbReference>
<feature type="transmembrane region" description="Helical" evidence="11">
    <location>
        <begin position="6"/>
        <end position="25"/>
    </location>
</feature>
<dbReference type="Gene3D" id="3.40.50.2000">
    <property type="entry name" value="Glycogen Phosphorylase B"/>
    <property type="match status" value="1"/>
</dbReference>
<evidence type="ECO:0000256" key="8">
    <source>
        <dbReference type="ARBA" id="ARBA00049183"/>
    </source>
</evidence>
<evidence type="ECO:0000256" key="6">
    <source>
        <dbReference type="ARBA" id="ARBA00022679"/>
    </source>
</evidence>
<comment type="pathway">
    <text evidence="2 11">Bacterial outer membrane biogenesis; LPS core biosynthesis.</text>
</comment>
<evidence type="ECO:0000256" key="1">
    <source>
        <dbReference type="ARBA" id="ARBA00004388"/>
    </source>
</evidence>
<dbReference type="FunFam" id="3.40.50.2000:FF:000032">
    <property type="entry name" value="3-deoxy-D-manno-octulosonic acid transferase"/>
    <property type="match status" value="1"/>
</dbReference>
<name>A0A0U9HPW0_9BACT</name>
<keyword evidence="14" id="KW-1185">Reference proteome</keyword>
<dbReference type="SUPFAM" id="SSF53756">
    <property type="entry name" value="UDP-Glycosyltransferase/glycogen phosphorylase"/>
    <property type="match status" value="1"/>
</dbReference>
<keyword evidence="11" id="KW-0448">Lipopolysaccharide biosynthesis</keyword>
<dbReference type="GO" id="GO:0005886">
    <property type="term" value="C:plasma membrane"/>
    <property type="evidence" value="ECO:0007669"/>
    <property type="project" value="UniProtKB-SubCell"/>
</dbReference>
<evidence type="ECO:0000259" key="12">
    <source>
        <dbReference type="Pfam" id="PF04413"/>
    </source>
</evidence>
<dbReference type="PANTHER" id="PTHR42755:SF1">
    <property type="entry name" value="3-DEOXY-D-MANNO-OCTULOSONIC ACID TRANSFERASE, MITOCHONDRIAL-RELATED"/>
    <property type="match status" value="1"/>
</dbReference>
<keyword evidence="11" id="KW-0812">Transmembrane</keyword>
<organism evidence="13 14">
    <name type="scientific">Thermodesulfovibrio aggregans</name>
    <dbReference type="NCBI Taxonomy" id="86166"/>
    <lineage>
        <taxon>Bacteria</taxon>
        <taxon>Pseudomonadati</taxon>
        <taxon>Nitrospirota</taxon>
        <taxon>Thermodesulfovibrionia</taxon>
        <taxon>Thermodesulfovibrionales</taxon>
        <taxon>Thermodesulfovibrionaceae</taxon>
        <taxon>Thermodesulfovibrio</taxon>
    </lineage>
</organism>
<dbReference type="Pfam" id="PF04413">
    <property type="entry name" value="Glycos_transf_N"/>
    <property type="match status" value="1"/>
</dbReference>
<keyword evidence="6 11" id="KW-0808">Transferase</keyword>
<dbReference type="GO" id="GO:0009244">
    <property type="term" value="P:lipopolysaccharide core region biosynthetic process"/>
    <property type="evidence" value="ECO:0007669"/>
    <property type="project" value="UniProtKB-UniRule"/>
</dbReference>
<dbReference type="InterPro" id="IPR039901">
    <property type="entry name" value="Kdotransferase"/>
</dbReference>
<evidence type="ECO:0000313" key="14">
    <source>
        <dbReference type="Proteomes" id="UP000054976"/>
    </source>
</evidence>
<protein>
    <recommendedName>
        <fullName evidence="5 11">3-deoxy-D-manno-octulosonic acid transferase</fullName>
        <shortName evidence="11">Kdo transferase</shortName>
        <ecNumber evidence="4 11">2.4.99.12</ecNumber>
    </recommendedName>
    <alternativeName>
        <fullName evidence="7 11">Lipid IV(A) 3-deoxy-D-manno-octulosonic acid transferase</fullName>
    </alternativeName>
</protein>
<dbReference type="GO" id="GO:0009245">
    <property type="term" value="P:lipid A biosynthetic process"/>
    <property type="evidence" value="ECO:0007669"/>
    <property type="project" value="TreeGrafter"/>
</dbReference>
<evidence type="ECO:0000256" key="10">
    <source>
        <dbReference type="PIRSR" id="PIRSR639901-2"/>
    </source>
</evidence>
<evidence type="ECO:0000256" key="9">
    <source>
        <dbReference type="PIRSR" id="PIRSR639901-1"/>
    </source>
</evidence>
<proteinExistence type="inferred from homology"/>
<sequence length="422" mass="48621">MQAAFLIYSILYSIVLLFLLPFEYVKRPAILRKRWIREKFGFFEKNAQSLSSKPKIWIHAVSVGEVVAVSGMIKKLSNKYEIILSTVTDTGQRVAQNRFKDHNVQIIYMPFDIPFVINKTLKHFMPVALILTETELWPNLIRVASKKIPVILANGRISDKSFKGYRKVKFFIKPLLKKFTLLCVQEQQYKEKFLNLGAEQQKIHITGNMKFDIELKPIHFTWEKSIPKPVIIAGSTHEPEEEIVLDSFLNLDIPGTLIIVPRHPERFDVVEKTIKSKLNNNLLFFRLSEINPHQDLPYSSEKFSMIILVDQMGILGSLYRICHIAIIGGSFIPHGGQNPLEPAYWSKPIVCGPHMHNFPFIEEFLNQKACIMTDKDSLSQVLKELIENSELRQTMGERAYQLFLSKSGATEKTLKLLQRIIP</sequence>
<feature type="domain" description="3-deoxy-D-manno-octulosonic-acid transferase N-terminal" evidence="12">
    <location>
        <begin position="36"/>
        <end position="213"/>
    </location>
</feature>
<keyword evidence="11" id="KW-1133">Transmembrane helix</keyword>
<evidence type="ECO:0000256" key="2">
    <source>
        <dbReference type="ARBA" id="ARBA00004713"/>
    </source>
</evidence>
<evidence type="ECO:0000256" key="4">
    <source>
        <dbReference type="ARBA" id="ARBA00012621"/>
    </source>
</evidence>
<comment type="caution">
    <text evidence="13">The sequence shown here is derived from an EMBL/GenBank/DDBJ whole genome shotgun (WGS) entry which is preliminary data.</text>
</comment>
<dbReference type="GO" id="GO:0043842">
    <property type="term" value="F:Kdo transferase activity"/>
    <property type="evidence" value="ECO:0007669"/>
    <property type="project" value="UniProtKB-EC"/>
</dbReference>
<reference evidence="14" key="1">
    <citation type="submission" date="2016-01" db="EMBL/GenBank/DDBJ databases">
        <title>Draft genome sequence of Thermodesulfovibrio aggregans strain TGE-P1.</title>
        <authorList>
            <person name="Sekiguchi Y."/>
            <person name="Ohashi A."/>
            <person name="Matsuura N."/>
            <person name="Tourlousse M.D."/>
        </authorList>
    </citation>
    <scope>NUCLEOTIDE SEQUENCE [LARGE SCALE GENOMIC DNA]</scope>
    <source>
        <strain evidence="14">TGE-P1</strain>
    </source>
</reference>